<dbReference type="Proteomes" id="UP000635071">
    <property type="component" value="Unassembled WGS sequence"/>
</dbReference>
<protein>
    <submittedName>
        <fullName evidence="1">Uncharacterized protein</fullName>
    </submittedName>
</protein>
<dbReference type="EMBL" id="BMJM01000005">
    <property type="protein sequence ID" value="GGE12593.1"/>
    <property type="molecule type" value="Genomic_DNA"/>
</dbReference>
<gene>
    <name evidence="1" type="ORF">GCM10011529_18720</name>
</gene>
<name>A0A917E846_9SPHN</name>
<reference evidence="1" key="1">
    <citation type="journal article" date="2014" name="Int. J. Syst. Evol. Microbiol.">
        <title>Complete genome sequence of Corynebacterium casei LMG S-19264T (=DSM 44701T), isolated from a smear-ripened cheese.</title>
        <authorList>
            <consortium name="US DOE Joint Genome Institute (JGI-PGF)"/>
            <person name="Walter F."/>
            <person name="Albersmeier A."/>
            <person name="Kalinowski J."/>
            <person name="Ruckert C."/>
        </authorList>
    </citation>
    <scope>NUCLEOTIDE SEQUENCE</scope>
    <source>
        <strain evidence="1">CGMCC 1.15519</strain>
    </source>
</reference>
<dbReference type="AlphaFoldDB" id="A0A917E846"/>
<proteinExistence type="predicted"/>
<comment type="caution">
    <text evidence="1">The sequence shown here is derived from an EMBL/GenBank/DDBJ whole genome shotgun (WGS) entry which is preliminary data.</text>
</comment>
<accession>A0A917E846</accession>
<evidence type="ECO:0000313" key="2">
    <source>
        <dbReference type="Proteomes" id="UP000635071"/>
    </source>
</evidence>
<dbReference type="RefSeq" id="WP_188762674.1">
    <property type="nucleotide sequence ID" value="NZ_BMJM01000005.1"/>
</dbReference>
<evidence type="ECO:0000313" key="1">
    <source>
        <dbReference type="EMBL" id="GGE12593.1"/>
    </source>
</evidence>
<organism evidence="1 2">
    <name type="scientific">Sandarakinorhabdus glacialis</name>
    <dbReference type="NCBI Taxonomy" id="1614636"/>
    <lineage>
        <taxon>Bacteria</taxon>
        <taxon>Pseudomonadati</taxon>
        <taxon>Pseudomonadota</taxon>
        <taxon>Alphaproteobacteria</taxon>
        <taxon>Sphingomonadales</taxon>
        <taxon>Sphingosinicellaceae</taxon>
        <taxon>Sandarakinorhabdus</taxon>
    </lineage>
</organism>
<keyword evidence="2" id="KW-1185">Reference proteome</keyword>
<reference evidence="1" key="2">
    <citation type="submission" date="2020-09" db="EMBL/GenBank/DDBJ databases">
        <authorList>
            <person name="Sun Q."/>
            <person name="Zhou Y."/>
        </authorList>
    </citation>
    <scope>NUCLEOTIDE SEQUENCE</scope>
    <source>
        <strain evidence="1">CGMCC 1.15519</strain>
    </source>
</reference>
<sequence>MPAFGAQTAPQPPFVITAAPGKQPHIPVRLKQSTLDIRLALSFDSALILNTEPAQRAGLKPFPLIGKRTFKSALIPGGEATFRGNLFGVTPQGLKKSTLPVIWVDRPIAADAEGVLALSVLKADRIIVELGPQAANSKVYTLTRKGKGDAGLKARIGDENIDVALELNSPDTVMNGRAAAALVAAGLMKRNGLVGFWKPFPGVALPFERMTPAPGATLLGLPMSKPGVRITEIQAQALDAQAKAGTSTVEDDDDTITVTASRKKGRNPWILLGGDVLSHCSRIEFDRPGKAWHLTCAFGT</sequence>